<gene>
    <name evidence="2" type="ORF">LCGC14_2896930</name>
</gene>
<feature type="transmembrane region" description="Helical" evidence="1">
    <location>
        <begin position="32"/>
        <end position="49"/>
    </location>
</feature>
<protein>
    <submittedName>
        <fullName evidence="2">Uncharacterized protein</fullName>
    </submittedName>
</protein>
<accession>A0A0F9ALQ1</accession>
<keyword evidence="1" id="KW-0472">Membrane</keyword>
<feature type="transmembrane region" description="Helical" evidence="1">
    <location>
        <begin position="96"/>
        <end position="115"/>
    </location>
</feature>
<evidence type="ECO:0000256" key="1">
    <source>
        <dbReference type="SAM" id="Phobius"/>
    </source>
</evidence>
<proteinExistence type="predicted"/>
<keyword evidence="1" id="KW-0812">Transmembrane</keyword>
<organism evidence="2">
    <name type="scientific">marine sediment metagenome</name>
    <dbReference type="NCBI Taxonomy" id="412755"/>
    <lineage>
        <taxon>unclassified sequences</taxon>
        <taxon>metagenomes</taxon>
        <taxon>ecological metagenomes</taxon>
    </lineage>
</organism>
<sequence length="117" mass="13162">WFRGFFHTNFWFGSAWGASPAMTAYVAQTHTVSPALILVAAACLLYSMTQRKLSTQARFWRRKVLMLVGHYFTDAPTEGPFGWVLTKQDIIEPAEVALKFMTWTVVAAAIGLLLLHI</sequence>
<dbReference type="AlphaFoldDB" id="A0A0F9ALQ1"/>
<name>A0A0F9ALQ1_9ZZZZ</name>
<feature type="non-terminal residue" evidence="2">
    <location>
        <position position="1"/>
    </location>
</feature>
<comment type="caution">
    <text evidence="2">The sequence shown here is derived from an EMBL/GenBank/DDBJ whole genome shotgun (WGS) entry which is preliminary data.</text>
</comment>
<keyword evidence="1" id="KW-1133">Transmembrane helix</keyword>
<evidence type="ECO:0000313" key="2">
    <source>
        <dbReference type="EMBL" id="KKK73131.1"/>
    </source>
</evidence>
<dbReference type="EMBL" id="LAZR01056928">
    <property type="protein sequence ID" value="KKK73131.1"/>
    <property type="molecule type" value="Genomic_DNA"/>
</dbReference>
<reference evidence="2" key="1">
    <citation type="journal article" date="2015" name="Nature">
        <title>Complex archaea that bridge the gap between prokaryotes and eukaryotes.</title>
        <authorList>
            <person name="Spang A."/>
            <person name="Saw J.H."/>
            <person name="Jorgensen S.L."/>
            <person name="Zaremba-Niedzwiedzka K."/>
            <person name="Martijn J."/>
            <person name="Lind A.E."/>
            <person name="van Eijk R."/>
            <person name="Schleper C."/>
            <person name="Guy L."/>
            <person name="Ettema T.J."/>
        </authorList>
    </citation>
    <scope>NUCLEOTIDE SEQUENCE</scope>
</reference>